<organism evidence="1 2">
    <name type="scientific">Solanum pinnatisectum</name>
    <name type="common">tansyleaf nightshade</name>
    <dbReference type="NCBI Taxonomy" id="50273"/>
    <lineage>
        <taxon>Eukaryota</taxon>
        <taxon>Viridiplantae</taxon>
        <taxon>Streptophyta</taxon>
        <taxon>Embryophyta</taxon>
        <taxon>Tracheophyta</taxon>
        <taxon>Spermatophyta</taxon>
        <taxon>Magnoliopsida</taxon>
        <taxon>eudicotyledons</taxon>
        <taxon>Gunneridae</taxon>
        <taxon>Pentapetalae</taxon>
        <taxon>asterids</taxon>
        <taxon>lamiids</taxon>
        <taxon>Solanales</taxon>
        <taxon>Solanaceae</taxon>
        <taxon>Solanoideae</taxon>
        <taxon>Solaneae</taxon>
        <taxon>Solanum</taxon>
    </lineage>
</organism>
<keyword evidence="2" id="KW-1185">Reference proteome</keyword>
<dbReference type="AlphaFoldDB" id="A0AAV9LQS6"/>
<gene>
    <name evidence="1" type="ORF">R3W88_031619</name>
</gene>
<reference evidence="1 2" key="1">
    <citation type="submission" date="2023-10" db="EMBL/GenBank/DDBJ databases">
        <title>Genome-Wide Identification Analysis in wild type Solanum Pinnatisectum Reveals Some Genes Defensing Phytophthora Infestans.</title>
        <authorList>
            <person name="Sun C."/>
        </authorList>
    </citation>
    <scope>NUCLEOTIDE SEQUENCE [LARGE SCALE GENOMIC DNA]</scope>
    <source>
        <strain evidence="1">LQN</strain>
        <tissue evidence="1">Leaf</tissue>
    </source>
</reference>
<proteinExistence type="predicted"/>
<dbReference type="Proteomes" id="UP001311915">
    <property type="component" value="Unassembled WGS sequence"/>
</dbReference>
<dbReference type="Gene3D" id="3.60.10.10">
    <property type="entry name" value="Endonuclease/exonuclease/phosphatase"/>
    <property type="match status" value="1"/>
</dbReference>
<protein>
    <recommendedName>
        <fullName evidence="3">Endonuclease/exonuclease/phosphatase domain-containing protein</fullName>
    </recommendedName>
</protein>
<sequence>MNDIQLKNRLWSELGQLDRQLNYPWLLCGDFNSVLSSGDRIGSTVTTSEPLGFRGLIDDMHLTPLRITRCHYTWCNKQSIGSRVYIKIDWELGDIQWLQRYGQVEADFLHPSISDHSPILIKPFKFFINLMEHPKFKSVLQHIWATENHEKPMENVWWKLMKLKAKLKDINTYMASYHQHLSLGREELDIVQGQMKG</sequence>
<comment type="caution">
    <text evidence="1">The sequence shown here is derived from an EMBL/GenBank/DDBJ whole genome shotgun (WGS) entry which is preliminary data.</text>
</comment>
<evidence type="ECO:0008006" key="3">
    <source>
        <dbReference type="Google" id="ProtNLM"/>
    </source>
</evidence>
<evidence type="ECO:0000313" key="1">
    <source>
        <dbReference type="EMBL" id="KAK4726702.1"/>
    </source>
</evidence>
<dbReference type="SUPFAM" id="SSF56219">
    <property type="entry name" value="DNase I-like"/>
    <property type="match status" value="1"/>
</dbReference>
<name>A0AAV9LQS6_9SOLN</name>
<accession>A0AAV9LQS6</accession>
<dbReference type="PANTHER" id="PTHR33710:SF82">
    <property type="match status" value="1"/>
</dbReference>
<evidence type="ECO:0000313" key="2">
    <source>
        <dbReference type="Proteomes" id="UP001311915"/>
    </source>
</evidence>
<dbReference type="PANTHER" id="PTHR33710">
    <property type="entry name" value="BNAC02G09200D PROTEIN"/>
    <property type="match status" value="1"/>
</dbReference>
<dbReference type="EMBL" id="JAWPEI010000005">
    <property type="protein sequence ID" value="KAK4726702.1"/>
    <property type="molecule type" value="Genomic_DNA"/>
</dbReference>
<dbReference type="InterPro" id="IPR036691">
    <property type="entry name" value="Endo/exonu/phosph_ase_sf"/>
</dbReference>